<evidence type="ECO:0000256" key="4">
    <source>
        <dbReference type="ARBA" id="ARBA00023014"/>
    </source>
</evidence>
<keyword evidence="1" id="KW-0001">2Fe-2S</keyword>
<accession>A0A3A3YWB8</accession>
<dbReference type="SUPFAM" id="SSF50022">
    <property type="entry name" value="ISP domain"/>
    <property type="match status" value="1"/>
</dbReference>
<dbReference type="NCBIfam" id="NF007422">
    <property type="entry name" value="PRK09965.1"/>
    <property type="match status" value="1"/>
</dbReference>
<dbReference type="GO" id="GO:0051537">
    <property type="term" value="F:2 iron, 2 sulfur cluster binding"/>
    <property type="evidence" value="ECO:0007669"/>
    <property type="project" value="UniProtKB-KW"/>
</dbReference>
<dbReference type="Proteomes" id="UP000265614">
    <property type="component" value="Unassembled WGS sequence"/>
</dbReference>
<dbReference type="CDD" id="cd03528">
    <property type="entry name" value="Rieske_RO_ferredoxin"/>
    <property type="match status" value="1"/>
</dbReference>
<keyword evidence="4" id="KW-0411">Iron-sulfur</keyword>
<dbReference type="GO" id="GO:0016705">
    <property type="term" value="F:oxidoreductase activity, acting on paired donors, with incorporation or reduction of molecular oxygen"/>
    <property type="evidence" value="ECO:0007669"/>
    <property type="project" value="UniProtKB-ARBA"/>
</dbReference>
<keyword evidence="6" id="KW-0560">Oxidoreductase</keyword>
<protein>
    <submittedName>
        <fullName evidence="6">Bifunctional 3-phenylpropionate/cinnamic acid dioxygenase ferredoxin subunit</fullName>
    </submittedName>
</protein>
<gene>
    <name evidence="6" type="ORF">D5H78_14535</name>
</gene>
<keyword evidence="3" id="KW-0408">Iron</keyword>
<proteinExistence type="predicted"/>
<dbReference type="InterPro" id="IPR036922">
    <property type="entry name" value="Rieske_2Fe-2S_sf"/>
</dbReference>
<evidence type="ECO:0000256" key="2">
    <source>
        <dbReference type="ARBA" id="ARBA00022723"/>
    </source>
</evidence>
<evidence type="ECO:0000259" key="5">
    <source>
        <dbReference type="PROSITE" id="PS51296"/>
    </source>
</evidence>
<keyword evidence="7" id="KW-1185">Reference proteome</keyword>
<feature type="domain" description="Rieske" evidence="5">
    <location>
        <begin position="5"/>
        <end position="101"/>
    </location>
</feature>
<evidence type="ECO:0000256" key="3">
    <source>
        <dbReference type="ARBA" id="ARBA00023004"/>
    </source>
</evidence>
<evidence type="ECO:0000313" key="6">
    <source>
        <dbReference type="EMBL" id="RJK94209.1"/>
    </source>
</evidence>
<organism evidence="6 7">
    <name type="scientific">Vallicoccus soli</name>
    <dbReference type="NCBI Taxonomy" id="2339232"/>
    <lineage>
        <taxon>Bacteria</taxon>
        <taxon>Bacillati</taxon>
        <taxon>Actinomycetota</taxon>
        <taxon>Actinomycetes</taxon>
        <taxon>Motilibacterales</taxon>
        <taxon>Vallicoccaceae</taxon>
        <taxon>Vallicoccus</taxon>
    </lineage>
</organism>
<reference evidence="6 7" key="1">
    <citation type="submission" date="2018-09" db="EMBL/GenBank/DDBJ databases">
        <title>YIM 75000 draft genome.</title>
        <authorList>
            <person name="Tang S."/>
            <person name="Feng Y."/>
        </authorList>
    </citation>
    <scope>NUCLEOTIDE SEQUENCE [LARGE SCALE GENOMIC DNA]</scope>
    <source>
        <strain evidence="6 7">YIM 75000</strain>
    </source>
</reference>
<dbReference type="EMBL" id="QZEZ01000007">
    <property type="protein sequence ID" value="RJK94209.1"/>
    <property type="molecule type" value="Genomic_DNA"/>
</dbReference>
<keyword evidence="6" id="KW-0223">Dioxygenase</keyword>
<dbReference type="Gene3D" id="2.102.10.10">
    <property type="entry name" value="Rieske [2Fe-2S] iron-sulphur domain"/>
    <property type="match status" value="1"/>
</dbReference>
<dbReference type="Pfam" id="PF00355">
    <property type="entry name" value="Rieske"/>
    <property type="match status" value="1"/>
</dbReference>
<dbReference type="PANTHER" id="PTHR21496:SF23">
    <property type="entry name" value="3-PHENYLPROPIONATE_CINNAMIC ACID DIOXYGENASE FERREDOXIN SUBUNIT"/>
    <property type="match status" value="1"/>
</dbReference>
<name>A0A3A3YWB8_9ACTN</name>
<sequence>MSTVHEVCPADALPPGEVAVVEGTPDGRVAVFNVDGELYGLEDRCSHQQAWLSEGYVEDCAVECPLHAAMFDLRTGEPSGLPATKPVRTYRAYVEGGTVKVEVP</sequence>
<evidence type="ECO:0000256" key="1">
    <source>
        <dbReference type="ARBA" id="ARBA00022714"/>
    </source>
</evidence>
<dbReference type="GO" id="GO:0046872">
    <property type="term" value="F:metal ion binding"/>
    <property type="evidence" value="ECO:0007669"/>
    <property type="project" value="UniProtKB-KW"/>
</dbReference>
<dbReference type="PROSITE" id="PS51296">
    <property type="entry name" value="RIESKE"/>
    <property type="match status" value="1"/>
</dbReference>
<dbReference type="GO" id="GO:0004497">
    <property type="term" value="F:monooxygenase activity"/>
    <property type="evidence" value="ECO:0007669"/>
    <property type="project" value="UniProtKB-ARBA"/>
</dbReference>
<evidence type="ECO:0000313" key="7">
    <source>
        <dbReference type="Proteomes" id="UP000265614"/>
    </source>
</evidence>
<dbReference type="OrthoDB" id="147178at2"/>
<keyword evidence="2" id="KW-0479">Metal-binding</keyword>
<dbReference type="InterPro" id="IPR017941">
    <property type="entry name" value="Rieske_2Fe-2S"/>
</dbReference>
<dbReference type="AlphaFoldDB" id="A0A3A3YWB8"/>
<comment type="caution">
    <text evidence="6">The sequence shown here is derived from an EMBL/GenBank/DDBJ whole genome shotgun (WGS) entry which is preliminary data.</text>
</comment>
<dbReference type="GO" id="GO:0051213">
    <property type="term" value="F:dioxygenase activity"/>
    <property type="evidence" value="ECO:0007669"/>
    <property type="project" value="UniProtKB-KW"/>
</dbReference>
<dbReference type="PANTHER" id="PTHR21496">
    <property type="entry name" value="FERREDOXIN-RELATED"/>
    <property type="match status" value="1"/>
</dbReference>